<dbReference type="GO" id="GO:0045065">
    <property type="term" value="P:cytotoxic T cell differentiation"/>
    <property type="evidence" value="ECO:0007669"/>
    <property type="project" value="TreeGrafter"/>
</dbReference>
<evidence type="ECO:0000256" key="12">
    <source>
        <dbReference type="ARBA" id="ARBA00023288"/>
    </source>
</evidence>
<feature type="signal peptide" evidence="14">
    <location>
        <begin position="1"/>
        <end position="22"/>
    </location>
</feature>
<feature type="domain" description="Ig-like" evidence="15">
    <location>
        <begin position="18"/>
        <end position="130"/>
    </location>
</feature>
<keyword evidence="11" id="KW-0325">Glycoprotein</keyword>
<evidence type="ECO:0000256" key="1">
    <source>
        <dbReference type="ARBA" id="ARBA00004251"/>
    </source>
</evidence>
<accession>A0A8B9MTU3</accession>
<dbReference type="PANTHER" id="PTHR10441:SF2">
    <property type="entry name" value="T-CELL SURFACE GLYCOPROTEIN CD8 ALPHA CHAIN"/>
    <property type="match status" value="1"/>
</dbReference>
<evidence type="ECO:0000256" key="11">
    <source>
        <dbReference type="ARBA" id="ARBA00023180"/>
    </source>
</evidence>
<dbReference type="InterPro" id="IPR036179">
    <property type="entry name" value="Ig-like_dom_sf"/>
</dbReference>
<dbReference type="Ensembl" id="ENSANIT00000012524.1">
    <property type="protein sequence ID" value="ENSANIP00000012104.1"/>
    <property type="gene ID" value="ENSANIG00000008198.1"/>
</dbReference>
<organism evidence="16 17">
    <name type="scientific">Accipiter nisus</name>
    <name type="common">Eurasian sparrowhawk</name>
    <dbReference type="NCBI Taxonomy" id="211598"/>
    <lineage>
        <taxon>Eukaryota</taxon>
        <taxon>Metazoa</taxon>
        <taxon>Chordata</taxon>
        <taxon>Craniata</taxon>
        <taxon>Vertebrata</taxon>
        <taxon>Euteleostomi</taxon>
        <taxon>Archelosauria</taxon>
        <taxon>Archosauria</taxon>
        <taxon>Dinosauria</taxon>
        <taxon>Saurischia</taxon>
        <taxon>Theropoda</taxon>
        <taxon>Coelurosauria</taxon>
        <taxon>Aves</taxon>
        <taxon>Neognathae</taxon>
        <taxon>Neoaves</taxon>
        <taxon>Telluraves</taxon>
        <taxon>Accipitrimorphae</taxon>
        <taxon>Accipitriformes</taxon>
        <taxon>Accipitridae</taxon>
        <taxon>Accipitrinae</taxon>
        <taxon>Accipiter</taxon>
    </lineage>
</organism>
<dbReference type="GO" id="GO:0009897">
    <property type="term" value="C:external side of plasma membrane"/>
    <property type="evidence" value="ECO:0007669"/>
    <property type="project" value="TreeGrafter"/>
</dbReference>
<keyword evidence="13" id="KW-0393">Immunoglobulin domain</keyword>
<keyword evidence="6" id="KW-1133">Transmembrane helix</keyword>
<evidence type="ECO:0000256" key="13">
    <source>
        <dbReference type="ARBA" id="ARBA00023319"/>
    </source>
</evidence>
<evidence type="ECO:0000256" key="9">
    <source>
        <dbReference type="ARBA" id="ARBA00023139"/>
    </source>
</evidence>
<evidence type="ECO:0000313" key="17">
    <source>
        <dbReference type="Proteomes" id="UP000694541"/>
    </source>
</evidence>
<dbReference type="PANTHER" id="PTHR10441">
    <property type="entry name" value="CD8 ALPHA CHAIN"/>
    <property type="match status" value="1"/>
</dbReference>
<evidence type="ECO:0000256" key="7">
    <source>
        <dbReference type="ARBA" id="ARBA00023130"/>
    </source>
</evidence>
<dbReference type="FunFam" id="2.60.40.10:FF:001514">
    <property type="entry name" value="CD8 alpha chain"/>
    <property type="match status" value="1"/>
</dbReference>
<dbReference type="Pfam" id="PF07686">
    <property type="entry name" value="V-set"/>
    <property type="match status" value="1"/>
</dbReference>
<keyword evidence="5" id="KW-0391">Immunity</keyword>
<dbReference type="GO" id="GO:0007166">
    <property type="term" value="P:cell surface receptor signaling pathway"/>
    <property type="evidence" value="ECO:0007669"/>
    <property type="project" value="TreeGrafter"/>
</dbReference>
<keyword evidence="3" id="KW-0812">Transmembrane</keyword>
<name>A0A8B9MTU3_9AVES</name>
<evidence type="ECO:0000256" key="6">
    <source>
        <dbReference type="ARBA" id="ARBA00022989"/>
    </source>
</evidence>
<dbReference type="InterPro" id="IPR007110">
    <property type="entry name" value="Ig-like_dom"/>
</dbReference>
<keyword evidence="2" id="KW-1003">Cell membrane</keyword>
<evidence type="ECO:0000256" key="14">
    <source>
        <dbReference type="SAM" id="SignalP"/>
    </source>
</evidence>
<reference evidence="16" key="2">
    <citation type="submission" date="2025-09" db="UniProtKB">
        <authorList>
            <consortium name="Ensembl"/>
        </authorList>
    </citation>
    <scope>IDENTIFICATION</scope>
</reference>
<evidence type="ECO:0000313" key="16">
    <source>
        <dbReference type="Ensembl" id="ENSANIP00000012104.1"/>
    </source>
</evidence>
<dbReference type="InterPro" id="IPR013783">
    <property type="entry name" value="Ig-like_fold"/>
</dbReference>
<evidence type="ECO:0000256" key="4">
    <source>
        <dbReference type="ARBA" id="ARBA00022729"/>
    </source>
</evidence>
<dbReference type="Proteomes" id="UP000694541">
    <property type="component" value="Unplaced"/>
</dbReference>
<dbReference type="Gene3D" id="2.60.40.10">
    <property type="entry name" value="Immunoglobulins"/>
    <property type="match status" value="1"/>
</dbReference>
<reference evidence="16" key="1">
    <citation type="submission" date="2025-08" db="UniProtKB">
        <authorList>
            <consortium name="Ensembl"/>
        </authorList>
    </citation>
    <scope>IDENTIFICATION</scope>
</reference>
<keyword evidence="12" id="KW-0449">Lipoprotein</keyword>
<dbReference type="PROSITE" id="PS50835">
    <property type="entry name" value="IG_LIKE"/>
    <property type="match status" value="1"/>
</dbReference>
<keyword evidence="7" id="KW-1064">Adaptive immunity</keyword>
<sequence>MAGSPALLLLLGLGLCCPGIQGQAYGMTARFRDSSITQPRLGQRLELECVGAREDSGVFWVRQDKDGTLHFIVFISALLRTTFKGNEKTSKRFEARKFGSVYYLVVKSFTRGDEGNYFCLMNSNQVLYFSRGQPAFIPGQQHLHPAWLSSAKMAPPPARAFFNQSPLPLSRKSHFPCSLAQGILCPMHRTFCRRLPACCLFSLVSVLSKDKSDRADPASTPHPYFSILFMALKG</sequence>
<dbReference type="InterPro" id="IPR013106">
    <property type="entry name" value="Ig_V-set"/>
</dbReference>
<keyword evidence="4 14" id="KW-0732">Signal</keyword>
<keyword evidence="9" id="KW-0564">Palmitate</keyword>
<protein>
    <submittedName>
        <fullName evidence="16">CD8a molecule</fullName>
    </submittedName>
</protein>
<comment type="subcellular location">
    <subcellularLocation>
        <location evidence="1">Cell membrane</location>
        <topology evidence="1">Single-pass type I membrane protein</topology>
    </subcellularLocation>
</comment>
<proteinExistence type="predicted"/>
<dbReference type="GO" id="GO:0002456">
    <property type="term" value="P:T cell mediated immunity"/>
    <property type="evidence" value="ECO:0007669"/>
    <property type="project" value="TreeGrafter"/>
</dbReference>
<evidence type="ECO:0000256" key="2">
    <source>
        <dbReference type="ARBA" id="ARBA00022475"/>
    </source>
</evidence>
<evidence type="ECO:0000259" key="15">
    <source>
        <dbReference type="PROSITE" id="PS50835"/>
    </source>
</evidence>
<keyword evidence="17" id="KW-1185">Reference proteome</keyword>
<evidence type="ECO:0000256" key="5">
    <source>
        <dbReference type="ARBA" id="ARBA00022859"/>
    </source>
</evidence>
<keyword evidence="10" id="KW-1015">Disulfide bond</keyword>
<evidence type="ECO:0000256" key="10">
    <source>
        <dbReference type="ARBA" id="ARBA00023157"/>
    </source>
</evidence>
<evidence type="ECO:0000256" key="8">
    <source>
        <dbReference type="ARBA" id="ARBA00023136"/>
    </source>
</evidence>
<dbReference type="SUPFAM" id="SSF48726">
    <property type="entry name" value="Immunoglobulin"/>
    <property type="match status" value="1"/>
</dbReference>
<dbReference type="AlphaFoldDB" id="A0A8B9MTU3"/>
<keyword evidence="8" id="KW-0472">Membrane</keyword>
<feature type="chain" id="PRO_5034310261" evidence="14">
    <location>
        <begin position="23"/>
        <end position="234"/>
    </location>
</feature>
<evidence type="ECO:0000256" key="3">
    <source>
        <dbReference type="ARBA" id="ARBA00022692"/>
    </source>
</evidence>
<dbReference type="InterPro" id="IPR015468">
    <property type="entry name" value="CD8_asu"/>
</dbReference>